<feature type="transmembrane region" description="Helical" evidence="7">
    <location>
        <begin position="102"/>
        <end position="123"/>
    </location>
</feature>
<protein>
    <submittedName>
        <fullName evidence="8">Unannotated protein</fullName>
    </submittedName>
</protein>
<evidence type="ECO:0000256" key="4">
    <source>
        <dbReference type="ARBA" id="ARBA00022692"/>
    </source>
</evidence>
<keyword evidence="5 7" id="KW-1133">Transmembrane helix</keyword>
<dbReference type="GO" id="GO:0005886">
    <property type="term" value="C:plasma membrane"/>
    <property type="evidence" value="ECO:0007669"/>
    <property type="project" value="UniProtKB-SubCell"/>
</dbReference>
<gene>
    <name evidence="8" type="ORF">UFOPK1939_00218</name>
</gene>
<feature type="transmembrane region" description="Helical" evidence="7">
    <location>
        <begin position="237"/>
        <end position="255"/>
    </location>
</feature>
<dbReference type="PANTHER" id="PTHR30269">
    <property type="entry name" value="TRANSMEMBRANE PROTEIN YFCA"/>
    <property type="match status" value="1"/>
</dbReference>
<evidence type="ECO:0000256" key="2">
    <source>
        <dbReference type="ARBA" id="ARBA00022448"/>
    </source>
</evidence>
<feature type="transmembrane region" description="Helical" evidence="7">
    <location>
        <begin position="77"/>
        <end position="96"/>
    </location>
</feature>
<dbReference type="EMBL" id="CAEZVF010000018">
    <property type="protein sequence ID" value="CAB4616264.1"/>
    <property type="molecule type" value="Genomic_DNA"/>
</dbReference>
<feature type="transmembrane region" description="Helical" evidence="7">
    <location>
        <begin position="44"/>
        <end position="65"/>
    </location>
</feature>
<evidence type="ECO:0000256" key="6">
    <source>
        <dbReference type="ARBA" id="ARBA00023136"/>
    </source>
</evidence>
<keyword evidence="6 7" id="KW-0472">Membrane</keyword>
<proteinExistence type="predicted"/>
<evidence type="ECO:0000256" key="5">
    <source>
        <dbReference type="ARBA" id="ARBA00022989"/>
    </source>
</evidence>
<keyword evidence="3" id="KW-1003">Cell membrane</keyword>
<feature type="transmembrane region" description="Helical" evidence="7">
    <location>
        <begin position="212"/>
        <end position="231"/>
    </location>
</feature>
<sequence length="257" mass="26120">MNSGLVQILAVIAAGFGAGAINAVAAGGTLIAFPVLLWAGVPPYSANIACSIGLLPGYASGAYGYRHVMDQVAAIRTRLIVVASAGGVVGALLLIVTPRDSFTAVVPYLVLFSVALFAARPWLTRVLQARGSGPQLASARMSVALGVCIFLAGAYGSYFGAALGIVLLTILGTLLHSNMKASNGMKSVLSFCCVAAGACLFIVAGRVDWLPAALLVVSSTVGGFVGARVGLRIPDVALRWIVIVMGTAASIGLFVRG</sequence>
<feature type="transmembrane region" description="Helical" evidence="7">
    <location>
        <begin position="187"/>
        <end position="205"/>
    </location>
</feature>
<dbReference type="PANTHER" id="PTHR30269:SF0">
    <property type="entry name" value="MEMBRANE TRANSPORTER PROTEIN YFCA-RELATED"/>
    <property type="match status" value="1"/>
</dbReference>
<dbReference type="AlphaFoldDB" id="A0A6J6HYF8"/>
<organism evidence="8">
    <name type="scientific">freshwater metagenome</name>
    <dbReference type="NCBI Taxonomy" id="449393"/>
    <lineage>
        <taxon>unclassified sequences</taxon>
        <taxon>metagenomes</taxon>
        <taxon>ecological metagenomes</taxon>
    </lineage>
</organism>
<keyword evidence="4 7" id="KW-0812">Transmembrane</keyword>
<keyword evidence="2" id="KW-0813">Transport</keyword>
<dbReference type="InterPro" id="IPR052017">
    <property type="entry name" value="TSUP"/>
</dbReference>
<reference evidence="8" key="1">
    <citation type="submission" date="2020-05" db="EMBL/GenBank/DDBJ databases">
        <authorList>
            <person name="Chiriac C."/>
            <person name="Salcher M."/>
            <person name="Ghai R."/>
            <person name="Kavagutti S V."/>
        </authorList>
    </citation>
    <scope>NUCLEOTIDE SEQUENCE</scope>
</reference>
<evidence type="ECO:0000313" key="8">
    <source>
        <dbReference type="EMBL" id="CAB4616264.1"/>
    </source>
</evidence>
<dbReference type="InterPro" id="IPR002781">
    <property type="entry name" value="TM_pro_TauE-like"/>
</dbReference>
<name>A0A6J6HYF8_9ZZZZ</name>
<feature type="transmembrane region" description="Helical" evidence="7">
    <location>
        <begin position="143"/>
        <end position="175"/>
    </location>
</feature>
<evidence type="ECO:0000256" key="7">
    <source>
        <dbReference type="SAM" id="Phobius"/>
    </source>
</evidence>
<comment type="subcellular location">
    <subcellularLocation>
        <location evidence="1">Cell membrane</location>
        <topology evidence="1">Multi-pass membrane protein</topology>
    </subcellularLocation>
</comment>
<evidence type="ECO:0000256" key="1">
    <source>
        <dbReference type="ARBA" id="ARBA00004651"/>
    </source>
</evidence>
<accession>A0A6J6HYF8</accession>
<dbReference type="Pfam" id="PF01925">
    <property type="entry name" value="TauE"/>
    <property type="match status" value="1"/>
</dbReference>
<evidence type="ECO:0000256" key="3">
    <source>
        <dbReference type="ARBA" id="ARBA00022475"/>
    </source>
</evidence>